<name>A0ABR2GN00_9EUKA</name>
<evidence type="ECO:0000313" key="4">
    <source>
        <dbReference type="Proteomes" id="UP001470230"/>
    </source>
</evidence>
<dbReference type="InterPro" id="IPR001245">
    <property type="entry name" value="Ser-Thr/Tyr_kinase_cat_dom"/>
</dbReference>
<dbReference type="InterPro" id="IPR011009">
    <property type="entry name" value="Kinase-like_dom_sf"/>
</dbReference>
<dbReference type="Pfam" id="PF08238">
    <property type="entry name" value="Sel1"/>
    <property type="match status" value="8"/>
</dbReference>
<protein>
    <recommendedName>
        <fullName evidence="1">Protein kinase domain-containing protein</fullName>
    </recommendedName>
</protein>
<reference evidence="2 4" key="1">
    <citation type="submission" date="2024-04" db="EMBL/GenBank/DDBJ databases">
        <title>Tritrichomonas musculus Genome.</title>
        <authorList>
            <person name="Alves-Ferreira E."/>
            <person name="Grigg M."/>
            <person name="Lorenzi H."/>
            <person name="Galac M."/>
        </authorList>
    </citation>
    <scope>NUCLEOTIDE SEQUENCE [LARGE SCALE GENOMIC DNA]</scope>
    <source>
        <strain evidence="2 4">EAF2021</strain>
    </source>
</reference>
<dbReference type="InterPro" id="IPR011990">
    <property type="entry name" value="TPR-like_helical_dom_sf"/>
</dbReference>
<gene>
    <name evidence="2" type="ORF">M9Y10_016232</name>
    <name evidence="3" type="ORF">M9Y10_026482</name>
</gene>
<dbReference type="InterPro" id="IPR006597">
    <property type="entry name" value="Sel1-like"/>
</dbReference>
<dbReference type="Gene3D" id="1.10.510.10">
    <property type="entry name" value="Transferase(Phosphotransferase) domain 1"/>
    <property type="match status" value="1"/>
</dbReference>
<feature type="domain" description="Protein kinase" evidence="1">
    <location>
        <begin position="1"/>
        <end position="107"/>
    </location>
</feature>
<dbReference type="Pfam" id="PF07714">
    <property type="entry name" value="PK_Tyr_Ser-Thr"/>
    <property type="match status" value="1"/>
</dbReference>
<dbReference type="SUPFAM" id="SSF81901">
    <property type="entry name" value="HCP-like"/>
    <property type="match status" value="2"/>
</dbReference>
<dbReference type="SMART" id="SM00671">
    <property type="entry name" value="SEL1"/>
    <property type="match status" value="8"/>
</dbReference>
<dbReference type="PANTHER" id="PTHR43628">
    <property type="entry name" value="ACTIVATOR OF C KINASE PROTEIN 1-RELATED"/>
    <property type="match status" value="1"/>
</dbReference>
<organism evidence="2 4">
    <name type="scientific">Tritrichomonas musculus</name>
    <dbReference type="NCBI Taxonomy" id="1915356"/>
    <lineage>
        <taxon>Eukaryota</taxon>
        <taxon>Metamonada</taxon>
        <taxon>Parabasalia</taxon>
        <taxon>Tritrichomonadida</taxon>
        <taxon>Tritrichomonadidae</taxon>
        <taxon>Tritrichomonas</taxon>
    </lineage>
</organism>
<dbReference type="InterPro" id="IPR052945">
    <property type="entry name" value="Mitotic_Regulator"/>
</dbReference>
<dbReference type="InterPro" id="IPR000719">
    <property type="entry name" value="Prot_kinase_dom"/>
</dbReference>
<evidence type="ECO:0000259" key="1">
    <source>
        <dbReference type="PROSITE" id="PS50011"/>
    </source>
</evidence>
<dbReference type="Gene3D" id="1.25.40.10">
    <property type="entry name" value="Tetratricopeptide repeat domain"/>
    <property type="match status" value="1"/>
</dbReference>
<comment type="caution">
    <text evidence="2">The sequence shown here is derived from an EMBL/GenBank/DDBJ whole genome shotgun (WGS) entry which is preliminary data.</text>
</comment>
<dbReference type="SUPFAM" id="SSF56112">
    <property type="entry name" value="Protein kinase-like (PK-like)"/>
    <property type="match status" value="1"/>
</dbReference>
<dbReference type="EMBL" id="JAPFFF010000197">
    <property type="protein sequence ID" value="KAK8835279.1"/>
    <property type="molecule type" value="Genomic_DNA"/>
</dbReference>
<sequence>MIHMQTFKGSPVYMAPEVIMDEEYNYKTDVYSYSIIFYEVFSGKSPYTGYKSIYRLLDDVKNGKRPNLNHIVNEDIKNFLNRCWSSNPTERPTFAEIVEQMKSERYLQIFEVDDEFANKYLILFNDQINSEKNNLIDIETLKCKSNSGDAESILKYSDYLIKIDLIKAAQYLKLAADKGNAEAMSRYALMLKRGQGFSAPNPEMAVFYFKRAIDKGSVRAMQQYANMLMYGDGTPPNPEEAVHYYKMAIDLGDAASMNNYGYMLLHGNGIETNKELASRYFKMAIDLGDTASMNNYGDMLSHGRGIKADKEMAVHYYKMAADKGDRRGIHNYAFMLLKGWGIPENKEEAVKLFKQAADMGYVKSYRFYADIVKNCVGNVVGNAKEASRYYKMAADKGDEMAMVKYASMLESGDGINADLEKAIQYYKKAADLGNKSAKNRYKILTK</sequence>
<evidence type="ECO:0000313" key="3">
    <source>
        <dbReference type="EMBL" id="KAK8842249.1"/>
    </source>
</evidence>
<evidence type="ECO:0000313" key="2">
    <source>
        <dbReference type="EMBL" id="KAK8835279.1"/>
    </source>
</evidence>
<keyword evidence="4" id="KW-1185">Reference proteome</keyword>
<dbReference type="PROSITE" id="PS50011">
    <property type="entry name" value="PROTEIN_KINASE_DOM"/>
    <property type="match status" value="1"/>
</dbReference>
<dbReference type="EMBL" id="JAPFFF010000039">
    <property type="protein sequence ID" value="KAK8842249.1"/>
    <property type="molecule type" value="Genomic_DNA"/>
</dbReference>
<dbReference type="PANTHER" id="PTHR43628:SF1">
    <property type="entry name" value="CHITIN SYNTHASE REGULATORY FACTOR 2-RELATED"/>
    <property type="match status" value="1"/>
</dbReference>
<proteinExistence type="predicted"/>
<dbReference type="Proteomes" id="UP001470230">
    <property type="component" value="Unassembled WGS sequence"/>
</dbReference>
<accession>A0ABR2GN00</accession>